<dbReference type="InterPro" id="IPR009010">
    <property type="entry name" value="Asp_de-COase-like_dom_sf"/>
</dbReference>
<evidence type="ECO:0000313" key="3">
    <source>
        <dbReference type="EMBL" id="MBB4566799.1"/>
    </source>
</evidence>
<dbReference type="Gene3D" id="3.30.70.20">
    <property type="match status" value="2"/>
</dbReference>
<evidence type="ECO:0000259" key="2">
    <source>
        <dbReference type="PROSITE" id="PS51379"/>
    </source>
</evidence>
<keyword evidence="4" id="KW-1185">Reference proteome</keyword>
<protein>
    <submittedName>
        <fullName evidence="3">Molybdopterin-containing oxidoreductase family iron-sulfur binding subunit</fullName>
    </submittedName>
</protein>
<dbReference type="Gene3D" id="2.40.40.20">
    <property type="match status" value="1"/>
</dbReference>
<dbReference type="RefSeq" id="WP_028750409.1">
    <property type="nucleotide sequence ID" value="NZ_JACIIG010000002.1"/>
</dbReference>
<dbReference type="PANTHER" id="PTHR42783:SF3">
    <property type="entry name" value="GLUTAMATE SYNTHASE [NADPH] SMALL CHAIN-RELATED"/>
    <property type="match status" value="1"/>
</dbReference>
<dbReference type="Pfam" id="PF13247">
    <property type="entry name" value="Fer4_11"/>
    <property type="match status" value="1"/>
</dbReference>
<name>A0A7W6ZQD6_9HYPH</name>
<dbReference type="AlphaFoldDB" id="A0A7W6ZQD6"/>
<dbReference type="EMBL" id="JACIIG010000002">
    <property type="protein sequence ID" value="MBB4566799.1"/>
    <property type="molecule type" value="Genomic_DNA"/>
</dbReference>
<comment type="caution">
    <text evidence="3">The sequence shown here is derived from an EMBL/GenBank/DDBJ whole genome shotgun (WGS) entry which is preliminary data.</text>
</comment>
<dbReference type="SUPFAM" id="SSF54862">
    <property type="entry name" value="4Fe-4S ferredoxins"/>
    <property type="match status" value="1"/>
</dbReference>
<dbReference type="PANTHER" id="PTHR42783">
    <property type="entry name" value="GLUTAMATE SYNTHASE [NADPH] SMALL CHAIN"/>
    <property type="match status" value="1"/>
</dbReference>
<dbReference type="Gene3D" id="3.30.2070.10">
    <property type="entry name" value="Formate dehydrogenase/DMSO reductase"/>
    <property type="match status" value="1"/>
</dbReference>
<dbReference type="Pfam" id="PF00037">
    <property type="entry name" value="Fer4"/>
    <property type="match status" value="1"/>
</dbReference>
<dbReference type="OrthoDB" id="9779457at2"/>
<proteinExistence type="predicted"/>
<feature type="region of interest" description="Disordered" evidence="1">
    <location>
        <begin position="721"/>
        <end position="745"/>
    </location>
</feature>
<dbReference type="PROSITE" id="PS51379">
    <property type="entry name" value="4FE4S_FER_2"/>
    <property type="match status" value="2"/>
</dbReference>
<dbReference type="InterPro" id="IPR006311">
    <property type="entry name" value="TAT_signal"/>
</dbReference>
<dbReference type="SUPFAM" id="SSF53706">
    <property type="entry name" value="Formate dehydrogenase/DMSO reductase, domains 1-3"/>
    <property type="match status" value="1"/>
</dbReference>
<feature type="domain" description="4Fe-4S ferredoxin-type" evidence="2">
    <location>
        <begin position="747"/>
        <end position="777"/>
    </location>
</feature>
<dbReference type="SUPFAM" id="SSF50692">
    <property type="entry name" value="ADC-like"/>
    <property type="match status" value="1"/>
</dbReference>
<dbReference type="Proteomes" id="UP000543836">
    <property type="component" value="Unassembled WGS sequence"/>
</dbReference>
<gene>
    <name evidence="3" type="ORF">GGE60_000900</name>
</gene>
<dbReference type="Gene3D" id="3.40.50.740">
    <property type="match status" value="1"/>
</dbReference>
<organism evidence="3 4">
    <name type="scientific">Rhizobium leucaenae</name>
    <dbReference type="NCBI Taxonomy" id="29450"/>
    <lineage>
        <taxon>Bacteria</taxon>
        <taxon>Pseudomonadati</taxon>
        <taxon>Pseudomonadota</taxon>
        <taxon>Alphaproteobacteria</taxon>
        <taxon>Hyphomicrobiales</taxon>
        <taxon>Rhizobiaceae</taxon>
        <taxon>Rhizobium/Agrobacterium group</taxon>
        <taxon>Rhizobium</taxon>
    </lineage>
</organism>
<evidence type="ECO:0000256" key="1">
    <source>
        <dbReference type="SAM" id="MobiDB-lite"/>
    </source>
</evidence>
<dbReference type="CDD" id="cd10551">
    <property type="entry name" value="PsrB"/>
    <property type="match status" value="1"/>
</dbReference>
<dbReference type="PROSITE" id="PS51318">
    <property type="entry name" value="TAT"/>
    <property type="match status" value="1"/>
</dbReference>
<feature type="domain" description="4Fe-4S ferredoxin-type" evidence="2">
    <location>
        <begin position="833"/>
        <end position="863"/>
    </location>
</feature>
<sequence>MTNRPSSEEAIRKRLAGKTGRHFQRVLKELSDTEPFKRYAREQFPALHSRPINLDRRSLLKVMGASLALAGLPACKGEEDETALPYVEAPDGMTVGVAKWYATSVTFAGYAQPVLGKTFTGRPVKLEGNPDHPASKGATDAFTQAALLGLYDPGRSQTPLHLGKPVDWSAFDAEMAANANALDKLQGEGFRLLTGPLSSPTLLRQIGAMMQRWPKARWHVCDPVSDALRLAATALVFGRPLVMHPAFDAAETIVSLDDDFLGPGPRQTLNARLFGDRRRLRQARQGQSRLFVAEPTPSTTGSVADMRLAASVSAMDRLLRALGGRIGLDGLGNVELSDKERRWIDAASDALKASQHTALLLVGAHHDKNTQSLGLLLNEKLGSLGTTLRFSDPFTTTPPDGPQSLEALAADMQAGKVSTLAIVGIDPAYMAPADLDFRKALRKVGLSIHAAQHADETASFCQWHVPLQHDLESWSDARAVDGTISLIQPLVRPFYDVRSAHVVLENLMGHAAVDLDVVRQTWKTAWGTDFDSRWRDSLNQGFVEGSAPPLIVPTVTSRQIPPSAIDAAEALTLVIRPDAGIWDGTLSENAWAQETPRPLTKITWGNVILLSPQLAAEKGLTNGDEVRLAVDAVSITGPVWIMPGQETQTLTVTLGYGRKLKDSIAANLGYDAYLLRRSNELWHRSNVRIEPTGKTLTVATTQVNQAMDGFDFVRSVDVGELEPQSQRSDKEEQPSFYPDKPKSDPSWGMSIDLDLCIGCNACVTACQAENNIPVVGKDLIAEGRQMHWIRIDHYYEGDVTEPKSYFEPVPCMHCEQAPCEMGCPVNAAVHSIDGLNLQVYNRCIGTRTCSSYCPYKVRRFNWFDYTGNDAESVKAMRNPDVTVRSRGVMEKCTYCVQRIAEARITADKEGRPIRDGEIVTACQQACPTQAIVFGNVANPSSAVSRRKAESRDYTLLEEANTRPRTTYLARIEDKSILRKEATG</sequence>
<reference evidence="3 4" key="1">
    <citation type="submission" date="2020-08" db="EMBL/GenBank/DDBJ databases">
        <title>Genomic Encyclopedia of Type Strains, Phase IV (KMG-V): Genome sequencing to study the core and pangenomes of soil and plant-associated prokaryotes.</title>
        <authorList>
            <person name="Whitman W."/>
        </authorList>
    </citation>
    <scope>NUCLEOTIDE SEQUENCE [LARGE SCALE GENOMIC DNA]</scope>
    <source>
        <strain evidence="3 4">SEMIA 492</strain>
    </source>
</reference>
<evidence type="ECO:0000313" key="4">
    <source>
        <dbReference type="Proteomes" id="UP000543836"/>
    </source>
</evidence>
<dbReference type="InterPro" id="IPR017896">
    <property type="entry name" value="4Fe4S_Fe-S-bd"/>
</dbReference>
<accession>A0A7W6ZQD6</accession>
<feature type="compositionally biased region" description="Basic and acidic residues" evidence="1">
    <location>
        <begin position="727"/>
        <end position="743"/>
    </location>
</feature>